<feature type="chain" id="PRO_5039243054" evidence="1">
    <location>
        <begin position="18"/>
        <end position="100"/>
    </location>
</feature>
<sequence length="100" mass="11043">MHHHLLLLILLPFPGLAVVRQKRDDIYIIRPSSMLLAAMSSPLNGFDFNSFTLSILTISDSLDGDLPLACPETQSCLVTCPNVVKCLRLKHKGHGAVQYD</sequence>
<evidence type="ECO:0000256" key="1">
    <source>
        <dbReference type="SAM" id="SignalP"/>
    </source>
</evidence>
<organism evidence="2 3">
    <name type="scientific">Dreissena polymorpha</name>
    <name type="common">Zebra mussel</name>
    <name type="synonym">Mytilus polymorpha</name>
    <dbReference type="NCBI Taxonomy" id="45954"/>
    <lineage>
        <taxon>Eukaryota</taxon>
        <taxon>Metazoa</taxon>
        <taxon>Spiralia</taxon>
        <taxon>Lophotrochozoa</taxon>
        <taxon>Mollusca</taxon>
        <taxon>Bivalvia</taxon>
        <taxon>Autobranchia</taxon>
        <taxon>Heteroconchia</taxon>
        <taxon>Euheterodonta</taxon>
        <taxon>Imparidentia</taxon>
        <taxon>Neoheterodontei</taxon>
        <taxon>Myida</taxon>
        <taxon>Dreissenoidea</taxon>
        <taxon>Dreissenidae</taxon>
        <taxon>Dreissena</taxon>
    </lineage>
</organism>
<gene>
    <name evidence="2" type="ORF">DPMN_068888</name>
</gene>
<protein>
    <submittedName>
        <fullName evidence="2">Uncharacterized protein</fullName>
    </submittedName>
</protein>
<accession>A0A9D3YY19</accession>
<proteinExistence type="predicted"/>
<name>A0A9D3YY19_DREPO</name>
<dbReference type="EMBL" id="JAIWYP010000014">
    <property type="protein sequence ID" value="KAH3709425.1"/>
    <property type="molecule type" value="Genomic_DNA"/>
</dbReference>
<feature type="signal peptide" evidence="1">
    <location>
        <begin position="1"/>
        <end position="17"/>
    </location>
</feature>
<dbReference type="AlphaFoldDB" id="A0A9D3YY19"/>
<evidence type="ECO:0000313" key="3">
    <source>
        <dbReference type="Proteomes" id="UP000828390"/>
    </source>
</evidence>
<keyword evidence="1" id="KW-0732">Signal</keyword>
<reference evidence="2" key="2">
    <citation type="submission" date="2020-11" db="EMBL/GenBank/DDBJ databases">
        <authorList>
            <person name="McCartney M.A."/>
            <person name="Auch B."/>
            <person name="Kono T."/>
            <person name="Mallez S."/>
            <person name="Becker A."/>
            <person name="Gohl D.M."/>
            <person name="Silverstein K.A.T."/>
            <person name="Koren S."/>
            <person name="Bechman K.B."/>
            <person name="Herman A."/>
            <person name="Abrahante J.E."/>
            <person name="Garbe J."/>
        </authorList>
    </citation>
    <scope>NUCLEOTIDE SEQUENCE</scope>
    <source>
        <strain evidence="2">Duluth1</strain>
        <tissue evidence="2">Whole animal</tissue>
    </source>
</reference>
<comment type="caution">
    <text evidence="2">The sequence shown here is derived from an EMBL/GenBank/DDBJ whole genome shotgun (WGS) entry which is preliminary data.</text>
</comment>
<evidence type="ECO:0000313" key="2">
    <source>
        <dbReference type="EMBL" id="KAH3709425.1"/>
    </source>
</evidence>
<reference evidence="2" key="1">
    <citation type="journal article" date="2019" name="bioRxiv">
        <title>The Genome of the Zebra Mussel, Dreissena polymorpha: A Resource for Invasive Species Research.</title>
        <authorList>
            <person name="McCartney M.A."/>
            <person name="Auch B."/>
            <person name="Kono T."/>
            <person name="Mallez S."/>
            <person name="Zhang Y."/>
            <person name="Obille A."/>
            <person name="Becker A."/>
            <person name="Abrahante J.E."/>
            <person name="Garbe J."/>
            <person name="Badalamenti J.P."/>
            <person name="Herman A."/>
            <person name="Mangelson H."/>
            <person name="Liachko I."/>
            <person name="Sullivan S."/>
            <person name="Sone E.D."/>
            <person name="Koren S."/>
            <person name="Silverstein K.A.T."/>
            <person name="Beckman K.B."/>
            <person name="Gohl D.M."/>
        </authorList>
    </citation>
    <scope>NUCLEOTIDE SEQUENCE</scope>
    <source>
        <strain evidence="2">Duluth1</strain>
        <tissue evidence="2">Whole animal</tissue>
    </source>
</reference>
<keyword evidence="3" id="KW-1185">Reference proteome</keyword>
<dbReference type="Proteomes" id="UP000828390">
    <property type="component" value="Unassembled WGS sequence"/>
</dbReference>